<dbReference type="InterPro" id="IPR025659">
    <property type="entry name" value="Tubby-like_C"/>
</dbReference>
<keyword evidence="2" id="KW-0449">Lipoprotein</keyword>
<reference evidence="4" key="1">
    <citation type="journal article" date="2023" name="PLoS Negl. Trop. Dis.">
        <title>A genome sequence for Biomphalaria pfeifferi, the major vector snail for the human-infecting parasite Schistosoma mansoni.</title>
        <authorList>
            <person name="Bu L."/>
            <person name="Lu L."/>
            <person name="Laidemitt M.R."/>
            <person name="Zhang S.M."/>
            <person name="Mutuku M."/>
            <person name="Mkoji G."/>
            <person name="Steinauer M."/>
            <person name="Loker E.S."/>
        </authorList>
    </citation>
    <scope>NUCLEOTIDE SEQUENCE</scope>
    <source>
        <strain evidence="4">KasaAsao</strain>
    </source>
</reference>
<protein>
    <recommendedName>
        <fullName evidence="2">Phospholipid scramblase</fullName>
    </recommendedName>
</protein>
<feature type="compositionally biased region" description="Low complexity" evidence="3">
    <location>
        <begin position="61"/>
        <end position="73"/>
    </location>
</feature>
<dbReference type="PANTHER" id="PTHR23248:SF9">
    <property type="entry name" value="PHOSPHOLIPID SCRAMBLASE"/>
    <property type="match status" value="1"/>
</dbReference>
<feature type="compositionally biased region" description="Low complexity" evidence="3">
    <location>
        <begin position="102"/>
        <end position="121"/>
    </location>
</feature>
<dbReference type="GO" id="GO:0017128">
    <property type="term" value="F:phospholipid scramblase activity"/>
    <property type="evidence" value="ECO:0007669"/>
    <property type="project" value="InterPro"/>
</dbReference>
<reference evidence="4" key="2">
    <citation type="submission" date="2023-04" db="EMBL/GenBank/DDBJ databases">
        <authorList>
            <person name="Bu L."/>
            <person name="Lu L."/>
            <person name="Laidemitt M.R."/>
            <person name="Zhang S.M."/>
            <person name="Mutuku M."/>
            <person name="Mkoji G."/>
            <person name="Steinauer M."/>
            <person name="Loker E.S."/>
        </authorList>
    </citation>
    <scope>NUCLEOTIDE SEQUENCE</scope>
    <source>
        <strain evidence="4">KasaAsao</strain>
        <tissue evidence="4">Whole Snail</tissue>
    </source>
</reference>
<evidence type="ECO:0000256" key="1">
    <source>
        <dbReference type="ARBA" id="ARBA00005350"/>
    </source>
</evidence>
<dbReference type="PANTHER" id="PTHR23248">
    <property type="entry name" value="PHOSPHOLIPID SCRAMBLASE-RELATED"/>
    <property type="match status" value="1"/>
</dbReference>
<comment type="similarity">
    <text evidence="1 2">Belongs to the phospholipid scramblase family.</text>
</comment>
<dbReference type="Pfam" id="PF03803">
    <property type="entry name" value="Scramblase"/>
    <property type="match status" value="1"/>
</dbReference>
<sequence length="351" mass="38013">MSDKPPPPEVYPGPTPYPTAAGQGYVPPPVGFHPDVAPPAAGYQAGGYSSGGGYPTGGGYPPSQQYPGYSNPQGDVIAMQPMPGGHPNPGYQQPSSDSVAVQPMPGAPSAPAGWSPSPQAPAVSCPPGLEYLTQVDQLLVKQKIEALEAFTGFETNNKYEVKNSMNQRVFIAVEDTCCCTRNCCGSARPFDMKIMDNHKKEIIHLSRPLRCSTCWCPCCLQKLTVEAPKGSVIGYVRQAWSLCHPKYKINNAEDQTMLRIKGPCCRCNICGDIEFEVTSPDEQTHVGQITKQWSGLAKEVFTDADNFGVTFPLDLDVKTKATVLGAVFLIDFMYFEHDSGDVKDEAKRLRG</sequence>
<feature type="compositionally biased region" description="Pro residues" evidence="3">
    <location>
        <begin position="1"/>
        <end position="17"/>
    </location>
</feature>
<evidence type="ECO:0000256" key="3">
    <source>
        <dbReference type="SAM" id="MobiDB-lite"/>
    </source>
</evidence>
<dbReference type="Proteomes" id="UP001233172">
    <property type="component" value="Unassembled WGS sequence"/>
</dbReference>
<keyword evidence="5" id="KW-1185">Reference proteome</keyword>
<name>A0AAD8EV22_BIOPF</name>
<comment type="function">
    <text evidence="2">May mediate accelerated ATP-independent bidirectional transbilayer migration of phospholipids upon binding calcium ions that results in a loss of phospholipid asymmetry in the plasma membrane.</text>
</comment>
<comment type="caution">
    <text evidence="4">The sequence shown here is derived from an EMBL/GenBank/DDBJ whole genome shotgun (WGS) entry which is preliminary data.</text>
</comment>
<organism evidence="4 5">
    <name type="scientific">Biomphalaria pfeifferi</name>
    <name type="common">Bloodfluke planorb</name>
    <name type="synonym">Freshwater snail</name>
    <dbReference type="NCBI Taxonomy" id="112525"/>
    <lineage>
        <taxon>Eukaryota</taxon>
        <taxon>Metazoa</taxon>
        <taxon>Spiralia</taxon>
        <taxon>Lophotrochozoa</taxon>
        <taxon>Mollusca</taxon>
        <taxon>Gastropoda</taxon>
        <taxon>Heterobranchia</taxon>
        <taxon>Euthyneura</taxon>
        <taxon>Panpulmonata</taxon>
        <taxon>Hygrophila</taxon>
        <taxon>Lymnaeoidea</taxon>
        <taxon>Planorbidae</taxon>
        <taxon>Biomphalaria</taxon>
    </lineage>
</organism>
<accession>A0AAD8EV22</accession>
<feature type="compositionally biased region" description="Gly residues" evidence="3">
    <location>
        <begin position="44"/>
        <end position="60"/>
    </location>
</feature>
<gene>
    <name evidence="4" type="ORF">Bpfe_029151</name>
</gene>
<keyword evidence="2" id="KW-0106">Calcium</keyword>
<keyword evidence="2" id="KW-0564">Palmitate</keyword>
<dbReference type="AlphaFoldDB" id="A0AAD8EV22"/>
<feature type="region of interest" description="Disordered" evidence="3">
    <location>
        <begin position="1"/>
        <end position="121"/>
    </location>
</feature>
<evidence type="ECO:0000256" key="2">
    <source>
        <dbReference type="RuleBase" id="RU363116"/>
    </source>
</evidence>
<dbReference type="SUPFAM" id="SSF54518">
    <property type="entry name" value="Tubby C-terminal domain-like"/>
    <property type="match status" value="1"/>
</dbReference>
<dbReference type="InterPro" id="IPR005552">
    <property type="entry name" value="Scramblase"/>
</dbReference>
<evidence type="ECO:0000313" key="4">
    <source>
        <dbReference type="EMBL" id="KAK0041432.1"/>
    </source>
</evidence>
<proteinExistence type="inferred from homology"/>
<dbReference type="GO" id="GO:0005886">
    <property type="term" value="C:plasma membrane"/>
    <property type="evidence" value="ECO:0007669"/>
    <property type="project" value="TreeGrafter"/>
</dbReference>
<dbReference type="EMBL" id="JASAOG010000276">
    <property type="protein sequence ID" value="KAK0041432.1"/>
    <property type="molecule type" value="Genomic_DNA"/>
</dbReference>
<evidence type="ECO:0000313" key="5">
    <source>
        <dbReference type="Proteomes" id="UP001233172"/>
    </source>
</evidence>
<comment type="cofactor">
    <cofactor evidence="2">
        <name>Ca(2+)</name>
        <dbReference type="ChEBI" id="CHEBI:29108"/>
    </cofactor>
</comment>
<feature type="compositionally biased region" description="Polar residues" evidence="3">
    <location>
        <begin position="90"/>
        <end position="99"/>
    </location>
</feature>